<dbReference type="PANTHER" id="PTHR30304:SF0">
    <property type="entry name" value="D-TAGATOSE-1,6-BISPHOSPHATE ALDOLASE SUBUNIT GATY-RELATED"/>
    <property type="match status" value="1"/>
</dbReference>
<dbReference type="InterPro" id="IPR050246">
    <property type="entry name" value="Class_II_FBP_aldolase"/>
</dbReference>
<dbReference type="Proteomes" id="UP001256673">
    <property type="component" value="Unassembled WGS sequence"/>
</dbReference>
<reference evidence="2 3" key="1">
    <citation type="submission" date="2023-09" db="EMBL/GenBank/DDBJ databases">
        <title>Microbacterium fusihabitans sp. nov., Microbacterium phycihabitans sp. nov., and Microbacterium cervinum sp. nov., isolated from dried seaweeds of beach.</title>
        <authorList>
            <person name="Lee S.D."/>
        </authorList>
    </citation>
    <scope>NUCLEOTIDE SEQUENCE [LARGE SCALE GENOMIC DNA]</scope>
    <source>
        <strain evidence="2 3">KSW2-21</strain>
    </source>
</reference>
<dbReference type="InterPro" id="IPR000771">
    <property type="entry name" value="FBA_II"/>
</dbReference>
<dbReference type="Pfam" id="PF01116">
    <property type="entry name" value="F_bP_aldolase"/>
    <property type="match status" value="1"/>
</dbReference>
<accession>A0ABU3RWY3</accession>
<dbReference type="SUPFAM" id="SSF51569">
    <property type="entry name" value="Aldolase"/>
    <property type="match status" value="1"/>
</dbReference>
<dbReference type="EC" id="4.1.2.13" evidence="2"/>
<evidence type="ECO:0000313" key="2">
    <source>
        <dbReference type="EMBL" id="MDU0327372.1"/>
    </source>
</evidence>
<dbReference type="PIRSF" id="PIRSF001359">
    <property type="entry name" value="F_bP_aldolase_II"/>
    <property type="match status" value="1"/>
</dbReference>
<dbReference type="PROSITE" id="PS00806">
    <property type="entry name" value="ALDOLASE_CLASS_II_2"/>
    <property type="match status" value="1"/>
</dbReference>
<proteinExistence type="predicted"/>
<comment type="caution">
    <text evidence="2">The sequence shown here is derived from an EMBL/GenBank/DDBJ whole genome shotgun (WGS) entry which is preliminary data.</text>
</comment>
<name>A0ABU3RWY3_9MICO</name>
<dbReference type="EMBL" id="JAWDIU010000003">
    <property type="protein sequence ID" value="MDU0327372.1"/>
    <property type="molecule type" value="Genomic_DNA"/>
</dbReference>
<dbReference type="InterPro" id="IPR013785">
    <property type="entry name" value="Aldolase_TIM"/>
</dbReference>
<sequence length="278" mass="29175">MPLVSGHDVIQHCTARGLVAGAFNTTNIETTMGIIDAVEKVGVPTFIQVAPTNVKLSGYEYVYDMVARRLADTTVPVALHLDHGKSLAAVEAALAADFTSIMIDASEEPLAENTAISATARRMCGASIALEAELGSIGGKEDDVAPEFASTTDPAQVSDFAAAVGCDMLAVSVGNVHGYAPNARIDFDLLERVRAASSVPLVIHGGSGLPEEQLGRLADFGVVKVNVASDLRNAMIRSFGEAYAANPNENSLIRVSLDAVAAISEVVERRIRMLNPSL</sequence>
<evidence type="ECO:0000256" key="1">
    <source>
        <dbReference type="ARBA" id="ARBA00001947"/>
    </source>
</evidence>
<dbReference type="PROSITE" id="PS00602">
    <property type="entry name" value="ALDOLASE_CLASS_II_1"/>
    <property type="match status" value="1"/>
</dbReference>
<dbReference type="RefSeq" id="WP_316001536.1">
    <property type="nucleotide sequence ID" value="NZ_JAWDIU010000003.1"/>
</dbReference>
<evidence type="ECO:0000313" key="3">
    <source>
        <dbReference type="Proteomes" id="UP001256673"/>
    </source>
</evidence>
<organism evidence="2 3">
    <name type="scientific">Microbacterium algihabitans</name>
    <dbReference type="NCBI Taxonomy" id="3075992"/>
    <lineage>
        <taxon>Bacteria</taxon>
        <taxon>Bacillati</taxon>
        <taxon>Actinomycetota</taxon>
        <taxon>Actinomycetes</taxon>
        <taxon>Micrococcales</taxon>
        <taxon>Microbacteriaceae</taxon>
        <taxon>Microbacterium</taxon>
    </lineage>
</organism>
<dbReference type="PANTHER" id="PTHR30304">
    <property type="entry name" value="D-TAGATOSE-1,6-BISPHOSPHATE ALDOLASE"/>
    <property type="match status" value="1"/>
</dbReference>
<keyword evidence="3" id="KW-1185">Reference proteome</keyword>
<protein>
    <submittedName>
        <fullName evidence="2">Class II fructose-bisphosphate aldolase</fullName>
        <ecNumber evidence="2">4.1.2.13</ecNumber>
    </submittedName>
</protein>
<gene>
    <name evidence="2" type="ORF">RWH43_11460</name>
</gene>
<dbReference type="Gene3D" id="3.20.20.70">
    <property type="entry name" value="Aldolase class I"/>
    <property type="match status" value="1"/>
</dbReference>
<comment type="cofactor">
    <cofactor evidence="1">
        <name>Zn(2+)</name>
        <dbReference type="ChEBI" id="CHEBI:29105"/>
    </cofactor>
</comment>
<dbReference type="GO" id="GO:0004332">
    <property type="term" value="F:fructose-bisphosphate aldolase activity"/>
    <property type="evidence" value="ECO:0007669"/>
    <property type="project" value="UniProtKB-EC"/>
</dbReference>
<keyword evidence="2" id="KW-0456">Lyase</keyword>